<comment type="caution">
    <text evidence="3">The sequence shown here is derived from an EMBL/GenBank/DDBJ whole genome shotgun (WGS) entry which is preliminary data.</text>
</comment>
<dbReference type="Pfam" id="PF04326">
    <property type="entry name" value="SLFN_AlbA_2"/>
    <property type="match status" value="1"/>
</dbReference>
<evidence type="ECO:0000313" key="3">
    <source>
        <dbReference type="EMBL" id="MFD2698207.1"/>
    </source>
</evidence>
<dbReference type="RefSeq" id="WP_379047392.1">
    <property type="nucleotide sequence ID" value="NZ_JBHULZ010000041.1"/>
</dbReference>
<dbReference type="InterPro" id="IPR038461">
    <property type="entry name" value="Schlafen_AlbA_2_dom_sf"/>
</dbReference>
<dbReference type="InterPro" id="IPR045973">
    <property type="entry name" value="DUF5929"/>
</dbReference>
<feature type="domain" description="Schlafen AlbA-2" evidence="1">
    <location>
        <begin position="17"/>
        <end position="145"/>
    </location>
</feature>
<evidence type="ECO:0000259" key="1">
    <source>
        <dbReference type="Pfam" id="PF04326"/>
    </source>
</evidence>
<protein>
    <submittedName>
        <fullName evidence="3">DUF5929 domain-containing protein</fullName>
    </submittedName>
</protein>
<dbReference type="EMBL" id="JBHULZ010000041">
    <property type="protein sequence ID" value="MFD2698207.1"/>
    <property type="molecule type" value="Genomic_DNA"/>
</dbReference>
<name>A0ABW5SGB1_9FLAO</name>
<feature type="domain" description="DUF5929" evidence="2">
    <location>
        <begin position="158"/>
        <end position="377"/>
    </location>
</feature>
<keyword evidence="4" id="KW-1185">Reference proteome</keyword>
<dbReference type="Pfam" id="PF19351">
    <property type="entry name" value="DUF5929"/>
    <property type="match status" value="1"/>
</dbReference>
<dbReference type="Proteomes" id="UP001597357">
    <property type="component" value="Unassembled WGS sequence"/>
</dbReference>
<reference evidence="4" key="1">
    <citation type="journal article" date="2019" name="Int. J. Syst. Evol. Microbiol.">
        <title>The Global Catalogue of Microorganisms (GCM) 10K type strain sequencing project: providing services to taxonomists for standard genome sequencing and annotation.</title>
        <authorList>
            <consortium name="The Broad Institute Genomics Platform"/>
            <consortium name="The Broad Institute Genome Sequencing Center for Infectious Disease"/>
            <person name="Wu L."/>
            <person name="Ma J."/>
        </authorList>
    </citation>
    <scope>NUCLEOTIDE SEQUENCE [LARGE SCALE GENOMIC DNA]</scope>
    <source>
        <strain evidence="4">KCTC 42255</strain>
    </source>
</reference>
<dbReference type="Gene3D" id="3.30.950.30">
    <property type="entry name" value="Schlafen, AAA domain"/>
    <property type="match status" value="1"/>
</dbReference>
<proteinExistence type="predicted"/>
<dbReference type="InterPro" id="IPR007421">
    <property type="entry name" value="Schlafen_AlbA_2_dom"/>
</dbReference>
<gene>
    <name evidence="3" type="ORF">ACFSQ0_09410</name>
</gene>
<evidence type="ECO:0000259" key="2">
    <source>
        <dbReference type="Pfam" id="PF19351"/>
    </source>
</evidence>
<evidence type="ECO:0000313" key="4">
    <source>
        <dbReference type="Proteomes" id="UP001597357"/>
    </source>
</evidence>
<accession>A0ABW5SGB1</accession>
<organism evidence="3 4">
    <name type="scientific">Mesonia sediminis</name>
    <dbReference type="NCBI Taxonomy" id="1703946"/>
    <lineage>
        <taxon>Bacteria</taxon>
        <taxon>Pseudomonadati</taxon>
        <taxon>Bacteroidota</taxon>
        <taxon>Flavobacteriia</taxon>
        <taxon>Flavobacteriales</taxon>
        <taxon>Flavobacteriaceae</taxon>
        <taxon>Mesonia</taxon>
    </lineage>
</organism>
<sequence>MINKRLLIKNLLAHSSENSFYDKKLKLNLNQREGKAKLLKHICAMANANPHNTSYIVVGVDDQNNQLVGVDFYDDSKIQNLINAYLKHPPFVIYENIPFAHLKRGKVIGLISIKAQKDKVCSFKRSIWKYKKTSVFIREGSISKPQHEIKSIVDNKDVLESIEKQAQNNIKLTLDGVFDFYESNNLYNPNYLVFREYFVLCWAGKKKVNNRGTFYSRVNIELINEQVKLFYSDLDEVTIAHNEQGFKITEFVHLGLNKNYRYYPLEEVHIVFSPNMTYTINRKMLFEPPQYDQSNLIHILNSQYELIKKIKAQDKLTLTEQENLKRLPVTALLCYFNQLPQAIDQLEAIRLLLKENYPDIYARYKDSMRILRKVNYSNT</sequence>